<dbReference type="AlphaFoldDB" id="A0A839E006"/>
<organism evidence="1 2">
    <name type="scientific">Halosaccharopolyspora lacisalsi</name>
    <dbReference type="NCBI Taxonomy" id="1000566"/>
    <lineage>
        <taxon>Bacteria</taxon>
        <taxon>Bacillati</taxon>
        <taxon>Actinomycetota</taxon>
        <taxon>Actinomycetes</taxon>
        <taxon>Pseudonocardiales</taxon>
        <taxon>Pseudonocardiaceae</taxon>
        <taxon>Halosaccharopolyspora</taxon>
    </lineage>
</organism>
<proteinExistence type="predicted"/>
<accession>A0A839E006</accession>
<evidence type="ECO:0000313" key="2">
    <source>
        <dbReference type="Proteomes" id="UP000569329"/>
    </source>
</evidence>
<sequence>MLEKITCVVARCDDCGTEFCDDNGSIAHFAPRPLIGAVVAWAHRAGWRADTDGLDSLLGLHCPACAGADEQHRTHPEVTS</sequence>
<reference evidence="1 2" key="1">
    <citation type="submission" date="2020-07" db="EMBL/GenBank/DDBJ databases">
        <title>Sequencing the genomes of 1000 actinobacteria strains.</title>
        <authorList>
            <person name="Klenk H.-P."/>
        </authorList>
    </citation>
    <scope>NUCLEOTIDE SEQUENCE [LARGE SCALE GENOMIC DNA]</scope>
    <source>
        <strain evidence="1 2">DSM 45975</strain>
    </source>
</reference>
<gene>
    <name evidence="1" type="ORF">FHX42_004478</name>
</gene>
<evidence type="ECO:0000313" key="1">
    <source>
        <dbReference type="EMBL" id="MBA8827094.1"/>
    </source>
</evidence>
<dbReference type="EMBL" id="JACGWZ010000007">
    <property type="protein sequence ID" value="MBA8827094.1"/>
    <property type="molecule type" value="Genomic_DNA"/>
</dbReference>
<keyword evidence="2" id="KW-1185">Reference proteome</keyword>
<comment type="caution">
    <text evidence="1">The sequence shown here is derived from an EMBL/GenBank/DDBJ whole genome shotgun (WGS) entry which is preliminary data.</text>
</comment>
<name>A0A839E006_9PSEU</name>
<dbReference type="Proteomes" id="UP000569329">
    <property type="component" value="Unassembled WGS sequence"/>
</dbReference>
<dbReference type="RefSeq" id="WP_182546285.1">
    <property type="nucleotide sequence ID" value="NZ_JACGWZ010000007.1"/>
</dbReference>
<protein>
    <submittedName>
        <fullName evidence="1">Uncharacterized protein</fullName>
    </submittedName>
</protein>